<dbReference type="SUPFAM" id="SSF55729">
    <property type="entry name" value="Acyl-CoA N-acyltransferases (Nat)"/>
    <property type="match status" value="1"/>
</dbReference>
<reference evidence="4 5" key="1">
    <citation type="submission" date="2018-02" db="EMBL/GenBank/DDBJ databases">
        <title>Draft genome sequence of Streptococcus oricebi CCUG 70868T type strain.</title>
        <authorList>
            <person name="Mendez V."/>
            <person name="Salva-Serra F."/>
            <person name="Jaen-Luchoro D."/>
            <person name="Gonzales-Siles L."/>
            <person name="Karlsson R."/>
            <person name="Engstrom-Jakobsson H."/>
            <person name="Busquets A."/>
            <person name="Gomila M."/>
            <person name="Pineiro-Iglesias B."/>
            <person name="Bennasar-Figueras A."/>
            <person name="Seeger M."/>
            <person name="Moore E."/>
        </authorList>
    </citation>
    <scope>NUCLEOTIDE SEQUENCE [LARGE SCALE GENOMIC DNA]</scope>
    <source>
        <strain evidence="4 5">CCUG 70868</strain>
    </source>
</reference>
<organism evidence="4 5">
    <name type="scientific">Streptococcus oricebi</name>
    <dbReference type="NCBI Taxonomy" id="1547447"/>
    <lineage>
        <taxon>Bacteria</taxon>
        <taxon>Bacillati</taxon>
        <taxon>Bacillota</taxon>
        <taxon>Bacilli</taxon>
        <taxon>Lactobacillales</taxon>
        <taxon>Streptococcaceae</taxon>
        <taxon>Streptococcus</taxon>
    </lineage>
</organism>
<dbReference type="PROSITE" id="PS51186">
    <property type="entry name" value="GNAT"/>
    <property type="match status" value="1"/>
</dbReference>
<dbReference type="Pfam" id="PF00583">
    <property type="entry name" value="Acetyltransf_1"/>
    <property type="match status" value="1"/>
</dbReference>
<comment type="caution">
    <text evidence="4">The sequence shown here is derived from an EMBL/GenBank/DDBJ whole genome shotgun (WGS) entry which is preliminary data.</text>
</comment>
<dbReference type="InterPro" id="IPR016181">
    <property type="entry name" value="Acyl_CoA_acyltransferase"/>
</dbReference>
<keyword evidence="2" id="KW-0012">Acyltransferase</keyword>
<keyword evidence="1" id="KW-0808">Transferase</keyword>
<dbReference type="Gene3D" id="3.40.630.30">
    <property type="match status" value="1"/>
</dbReference>
<evidence type="ECO:0000313" key="5">
    <source>
        <dbReference type="Proteomes" id="UP001519296"/>
    </source>
</evidence>
<evidence type="ECO:0000313" key="4">
    <source>
        <dbReference type="EMBL" id="MBP2623091.1"/>
    </source>
</evidence>
<dbReference type="PANTHER" id="PTHR43877:SF2">
    <property type="entry name" value="AMINOALKYLPHOSPHONATE N-ACETYLTRANSFERASE-RELATED"/>
    <property type="match status" value="1"/>
</dbReference>
<dbReference type="CDD" id="cd04301">
    <property type="entry name" value="NAT_SF"/>
    <property type="match status" value="1"/>
</dbReference>
<dbReference type="InterPro" id="IPR050832">
    <property type="entry name" value="Bact_Acetyltransf"/>
</dbReference>
<dbReference type="EMBL" id="PRDG01000002">
    <property type="protein sequence ID" value="MBP2623091.1"/>
    <property type="molecule type" value="Genomic_DNA"/>
</dbReference>
<keyword evidence="5" id="KW-1185">Reference proteome</keyword>
<evidence type="ECO:0000259" key="3">
    <source>
        <dbReference type="PROSITE" id="PS51186"/>
    </source>
</evidence>
<gene>
    <name evidence="4" type="ORF">C4K46_03960</name>
</gene>
<dbReference type="PANTHER" id="PTHR43877">
    <property type="entry name" value="AMINOALKYLPHOSPHONATE N-ACETYLTRANSFERASE-RELATED-RELATED"/>
    <property type="match status" value="1"/>
</dbReference>
<proteinExistence type="predicted"/>
<accession>A0ABS5B342</accession>
<dbReference type="InterPro" id="IPR000182">
    <property type="entry name" value="GNAT_dom"/>
</dbReference>
<name>A0ABS5B342_9STRE</name>
<protein>
    <submittedName>
        <fullName evidence="4">GNAT family N-acetyltransferase</fullName>
    </submittedName>
</protein>
<sequence>MKIRQASLADVSALLPLYEDLGYPTTQKLLSQRLENILSNSTYGCLVAEEKEEILGFLGYVQLCFFEDEGSYFRILALSVRQESRRKGIGTALLNELKKIAEQNRVKALTLNSGLGVDRQVAYRFYEKFGFEKVTTGFGLYLEE</sequence>
<evidence type="ECO:0000256" key="1">
    <source>
        <dbReference type="ARBA" id="ARBA00022679"/>
    </source>
</evidence>
<evidence type="ECO:0000256" key="2">
    <source>
        <dbReference type="ARBA" id="ARBA00023315"/>
    </source>
</evidence>
<feature type="domain" description="N-acetyltransferase" evidence="3">
    <location>
        <begin position="1"/>
        <end position="144"/>
    </location>
</feature>
<dbReference type="RefSeq" id="WP_209627576.1">
    <property type="nucleotide sequence ID" value="NZ_PRDG01000002.1"/>
</dbReference>
<dbReference type="Proteomes" id="UP001519296">
    <property type="component" value="Unassembled WGS sequence"/>
</dbReference>